<sequence length="132" mass="14316">MRWRTLVHVDKYGPYVPPATAASTSTFSSLLDNSVEKIVRHALGPTMDQLGQRLRTEIPFVRGGTHSDGDRSSDQSGDPTVAETGRVTRLHVSGVRPPPISVGETIQIPSRHGPLSISGDAAMTYRTCNNTY</sequence>
<evidence type="ECO:0000313" key="3">
    <source>
        <dbReference type="Proteomes" id="UP001633002"/>
    </source>
</evidence>
<gene>
    <name evidence="2" type="ORF">R1sor_004837</name>
</gene>
<name>A0ABD3HJT1_9MARC</name>
<proteinExistence type="predicted"/>
<keyword evidence="3" id="KW-1185">Reference proteome</keyword>
<organism evidence="2 3">
    <name type="scientific">Riccia sorocarpa</name>
    <dbReference type="NCBI Taxonomy" id="122646"/>
    <lineage>
        <taxon>Eukaryota</taxon>
        <taxon>Viridiplantae</taxon>
        <taxon>Streptophyta</taxon>
        <taxon>Embryophyta</taxon>
        <taxon>Marchantiophyta</taxon>
        <taxon>Marchantiopsida</taxon>
        <taxon>Marchantiidae</taxon>
        <taxon>Marchantiales</taxon>
        <taxon>Ricciaceae</taxon>
        <taxon>Riccia</taxon>
    </lineage>
</organism>
<dbReference type="Proteomes" id="UP001633002">
    <property type="component" value="Unassembled WGS sequence"/>
</dbReference>
<comment type="caution">
    <text evidence="2">The sequence shown here is derived from an EMBL/GenBank/DDBJ whole genome shotgun (WGS) entry which is preliminary data.</text>
</comment>
<dbReference type="EMBL" id="JBJQOH010000003">
    <property type="protein sequence ID" value="KAL3691186.1"/>
    <property type="molecule type" value="Genomic_DNA"/>
</dbReference>
<evidence type="ECO:0000313" key="2">
    <source>
        <dbReference type="EMBL" id="KAL3691186.1"/>
    </source>
</evidence>
<reference evidence="2 3" key="1">
    <citation type="submission" date="2024-09" db="EMBL/GenBank/DDBJ databases">
        <title>Chromosome-scale assembly of Riccia sorocarpa.</title>
        <authorList>
            <person name="Paukszto L."/>
        </authorList>
    </citation>
    <scope>NUCLEOTIDE SEQUENCE [LARGE SCALE GENOMIC DNA]</scope>
    <source>
        <strain evidence="2">LP-2024</strain>
        <tissue evidence="2">Aerial parts of the thallus</tissue>
    </source>
</reference>
<accession>A0ABD3HJT1</accession>
<dbReference type="AlphaFoldDB" id="A0ABD3HJT1"/>
<evidence type="ECO:0000256" key="1">
    <source>
        <dbReference type="SAM" id="MobiDB-lite"/>
    </source>
</evidence>
<protein>
    <submittedName>
        <fullName evidence="2">Uncharacterized protein</fullName>
    </submittedName>
</protein>
<feature type="region of interest" description="Disordered" evidence="1">
    <location>
        <begin position="60"/>
        <end position="87"/>
    </location>
</feature>